<organism evidence="2 3">
    <name type="scientific">Noviherbaspirillum pedocola</name>
    <dbReference type="NCBI Taxonomy" id="2801341"/>
    <lineage>
        <taxon>Bacteria</taxon>
        <taxon>Pseudomonadati</taxon>
        <taxon>Pseudomonadota</taxon>
        <taxon>Betaproteobacteria</taxon>
        <taxon>Burkholderiales</taxon>
        <taxon>Oxalobacteraceae</taxon>
        <taxon>Noviherbaspirillum</taxon>
    </lineage>
</organism>
<keyword evidence="3" id="KW-1185">Reference proteome</keyword>
<name>A0A934SY41_9BURK</name>
<dbReference type="RefSeq" id="WP_200596522.1">
    <property type="nucleotide sequence ID" value="NZ_JAEPBG010000015.1"/>
</dbReference>
<protein>
    <submittedName>
        <fullName evidence="2">Uncharacterized protein</fullName>
    </submittedName>
</protein>
<dbReference type="AlphaFoldDB" id="A0A934SY41"/>
<dbReference type="EMBL" id="JAEPBG010000015">
    <property type="protein sequence ID" value="MBK4737872.1"/>
    <property type="molecule type" value="Genomic_DNA"/>
</dbReference>
<dbReference type="Proteomes" id="UP000622890">
    <property type="component" value="Unassembled WGS sequence"/>
</dbReference>
<comment type="caution">
    <text evidence="2">The sequence shown here is derived from an EMBL/GenBank/DDBJ whole genome shotgun (WGS) entry which is preliminary data.</text>
</comment>
<accession>A0A934SY41</accession>
<reference evidence="2" key="1">
    <citation type="submission" date="2021-01" db="EMBL/GenBank/DDBJ databases">
        <title>Genome sequence of strain Noviherbaspirillum sp. DKR-6.</title>
        <authorList>
            <person name="Chaudhary D.K."/>
        </authorList>
    </citation>
    <scope>NUCLEOTIDE SEQUENCE</scope>
    <source>
        <strain evidence="2">DKR-6</strain>
    </source>
</reference>
<sequence>MTTQTGNDGTYAFQLPSSVLNFVVEVSTATGAMMADEATGQDIALPAGMKLRSVVNLAAAATTTYKAAVSPFTEMVARAAESAGGGKLTSQAVQQAKEGVRTLLGFDPETVQPVNANSDAAAGASEDEKNQSLMLAAISQMAKDSSLNCAQTAPADRIACVVDKVAGSVTIQNGVTVLDASSQAPLRDALNEVASDATINHTGKTTPVGIPLAAPASTPNPSSTDAQPSPTQAQPVPTPANPVEAAKALFGSLRTNLQSINADNALTNTISQIKTDLQNGVAPAGGNVADTFALAQSAIAYLNSYQANPAMPTSLIVTGNVAHTGSFAPYGQPISNGYGNCEVQASPLSITCNVITDAALSDPNYVYVPLGPQTQTYLNRTITLTPQADGIHFDYAASTQKGSVTYTWDNATHTYVKGAPIVNPVGNAAQGTLTYAQTDASLVQLSLHGTMPGRFDHTGAVIDDSENWDFDATRADLGNNVYQYNFGGKFAALKGGQTVGTMNVDPSSHLRLNMVNGVVAQDNANELYLVMNGGTGTTGANGKLTLSRTQADKNGLSLMPTSLVFQGALQKDGVTVFTGNVSIARQNYSQFDTFAPVTASNFPVDAAFVSGQLSVPNRPKIGLNVGVTRLAIDATNMTAQYNDGTSVVNATVTARAGAAPLVKVQSSSGVAFSFTDTTQNVDVTKDGATVAKLDLGKGIVYYADGAYESLK</sequence>
<evidence type="ECO:0000256" key="1">
    <source>
        <dbReference type="SAM" id="MobiDB-lite"/>
    </source>
</evidence>
<gene>
    <name evidence="2" type="ORF">JJB74_24895</name>
</gene>
<feature type="compositionally biased region" description="Polar residues" evidence="1">
    <location>
        <begin position="217"/>
        <end position="235"/>
    </location>
</feature>
<evidence type="ECO:0000313" key="3">
    <source>
        <dbReference type="Proteomes" id="UP000622890"/>
    </source>
</evidence>
<proteinExistence type="predicted"/>
<feature type="region of interest" description="Disordered" evidence="1">
    <location>
        <begin position="197"/>
        <end position="239"/>
    </location>
</feature>
<evidence type="ECO:0000313" key="2">
    <source>
        <dbReference type="EMBL" id="MBK4737872.1"/>
    </source>
</evidence>